<proteinExistence type="predicted"/>
<organism evidence="2 3">
    <name type="scientific">Curvularia kusanoi</name>
    <name type="common">Cochliobolus kusanoi</name>
    <dbReference type="NCBI Taxonomy" id="90978"/>
    <lineage>
        <taxon>Eukaryota</taxon>
        <taxon>Fungi</taxon>
        <taxon>Dikarya</taxon>
        <taxon>Ascomycota</taxon>
        <taxon>Pezizomycotina</taxon>
        <taxon>Dothideomycetes</taxon>
        <taxon>Pleosporomycetidae</taxon>
        <taxon>Pleosporales</taxon>
        <taxon>Pleosporineae</taxon>
        <taxon>Pleosporaceae</taxon>
        <taxon>Curvularia</taxon>
    </lineage>
</organism>
<dbReference type="Proteomes" id="UP000801428">
    <property type="component" value="Unassembled WGS sequence"/>
</dbReference>
<name>A0A9P4W248_CURKU</name>
<evidence type="ECO:0000313" key="3">
    <source>
        <dbReference type="Proteomes" id="UP000801428"/>
    </source>
</evidence>
<feature type="transmembrane region" description="Helical" evidence="1">
    <location>
        <begin position="200"/>
        <end position="222"/>
    </location>
</feature>
<dbReference type="EMBL" id="SWKU01000043">
    <property type="protein sequence ID" value="KAF2994182.1"/>
    <property type="molecule type" value="Genomic_DNA"/>
</dbReference>
<evidence type="ECO:0000313" key="2">
    <source>
        <dbReference type="EMBL" id="KAF2994182.1"/>
    </source>
</evidence>
<keyword evidence="3" id="KW-1185">Reference proteome</keyword>
<keyword evidence="1" id="KW-0812">Transmembrane</keyword>
<reference evidence="2" key="1">
    <citation type="submission" date="2019-04" db="EMBL/GenBank/DDBJ databases">
        <title>Sequencing of skin fungus with MAO and IRED activity.</title>
        <authorList>
            <person name="Marsaioli A.J."/>
            <person name="Bonatto J.M.C."/>
            <person name="Reis Junior O."/>
        </authorList>
    </citation>
    <scope>NUCLEOTIDE SEQUENCE</scope>
    <source>
        <strain evidence="2">30M1</strain>
    </source>
</reference>
<dbReference type="AlphaFoldDB" id="A0A9P4W248"/>
<evidence type="ECO:0000256" key="1">
    <source>
        <dbReference type="SAM" id="Phobius"/>
    </source>
</evidence>
<comment type="caution">
    <text evidence="2">The sequence shown here is derived from an EMBL/GenBank/DDBJ whole genome shotgun (WGS) entry which is preliminary data.</text>
</comment>
<gene>
    <name evidence="2" type="ORF">E8E13_001841</name>
</gene>
<sequence length="277" mass="30363">MAQTAFESTVSLVSDVASISIVARDDDPWTPFAPHDEHFEEECLSQASSSVTASTRPSAHDVFDSHEPTIVTQPTSYRATYPGYNYRYKSEADVTYATSLSASHGSVSEDEAEHDTFRHIGGWVSSQPAQGQALRRRENTKVRLSKRLPGRVKKPPVDIHQPVRGFSLAERETELPTEASIVPKESASRCLLHRVPSSHYFVFALICLVALTMSAAVAMFHCTDKADDASRKNIVIVSTVLVSIETILVVLAAGHPLLDASIFGLFPLLTGFMFLLC</sequence>
<feature type="transmembrane region" description="Helical" evidence="1">
    <location>
        <begin position="234"/>
        <end position="254"/>
    </location>
</feature>
<dbReference type="OrthoDB" id="3916171at2759"/>
<protein>
    <submittedName>
        <fullName evidence="2">Uncharacterized protein</fullName>
    </submittedName>
</protein>
<feature type="transmembrane region" description="Helical" evidence="1">
    <location>
        <begin position="260"/>
        <end position="276"/>
    </location>
</feature>
<keyword evidence="1" id="KW-1133">Transmembrane helix</keyword>
<keyword evidence="1" id="KW-0472">Membrane</keyword>
<accession>A0A9P4W248</accession>